<organism evidence="2">
    <name type="scientific">uncultured bacterium Ad_136_J17_contig1</name>
    <dbReference type="NCBI Taxonomy" id="1489301"/>
    <lineage>
        <taxon>Bacteria</taxon>
        <taxon>environmental samples</taxon>
    </lineage>
</organism>
<keyword evidence="1" id="KW-0732">Signal</keyword>
<accession>A0A0B4N147</accession>
<evidence type="ECO:0000313" key="2">
    <source>
        <dbReference type="EMBL" id="AIF26096.1"/>
    </source>
</evidence>
<feature type="chain" id="PRO_5002108401" evidence="1">
    <location>
        <begin position="30"/>
        <end position="388"/>
    </location>
</feature>
<dbReference type="EMBL" id="KJ631392">
    <property type="protein sequence ID" value="AIF26096.1"/>
    <property type="molecule type" value="Genomic_DNA"/>
</dbReference>
<evidence type="ECO:0000256" key="1">
    <source>
        <dbReference type="SAM" id="SignalP"/>
    </source>
</evidence>
<reference evidence="2" key="1">
    <citation type="submission" date="2014-03" db="EMBL/GenBank/DDBJ databases">
        <title>A sequence of cellulolytic fosmid clone of goat rumen metagenome.</title>
        <authorList>
            <person name="Lee K.-T."/>
            <person name="Kim J.-Y."/>
            <person name="Kim Y.-J."/>
            <person name="Ahn J.-H."/>
            <person name="Park M.-N."/>
            <person name="Kim J.-H."/>
            <person name="Kim T.-H."/>
        </authorList>
    </citation>
    <scope>NUCLEOTIDE SEQUENCE</scope>
</reference>
<protein>
    <submittedName>
        <fullName evidence="2">Uncharacterized protein</fullName>
    </submittedName>
</protein>
<name>A0A0B4N147_9BACT</name>
<proteinExistence type="predicted"/>
<dbReference type="AlphaFoldDB" id="A0A0B4N147"/>
<sequence>MSLYNKQMKRKLFSIILTGLLLGEGMAFAQTDPFPAVNFRAYMGNMVVVAKVMENGSELTGVVLAAYDADGVIRGKARLTGSKTIATMMVYGDTSGDEIHFAVSTDAGIRHLPQDKFSYLYNGLMGSKKSPHVVVLNGFALAEKSDNTEVLETWDGQTSNVTLGGRTLYKDGMWNTLCLPFDVTLAGSVLDGAEAHALSSASVEGATLKLNFTDVLTKLEAGVPYLIKWAKPDDYDADPSAYDLVEPTFENVSVKNVSVPFDNGESGDGHVQFIGTYNPIDFNVETPNVLVLGMTGSLFYPDGQAATQLRSCRAYFKVGSESSAARVLRTEMYFGDATAVRQPLMDNEEWNTPDEPSVWYDLCGRPLPSQPLTPGIYIWKGKKIIVNP</sequence>
<feature type="signal peptide" evidence="1">
    <location>
        <begin position="1"/>
        <end position="29"/>
    </location>
</feature>